<reference evidence="3 4" key="1">
    <citation type="submission" date="2019-07" db="EMBL/GenBank/DDBJ databases">
        <title>Genome sequencing for Ferrovibrio sp. K5.</title>
        <authorList>
            <person name="Park S.-J."/>
        </authorList>
    </citation>
    <scope>NUCLEOTIDE SEQUENCE [LARGE SCALE GENOMIC DNA]</scope>
    <source>
        <strain evidence="3 4">K5</strain>
    </source>
</reference>
<dbReference type="SUPFAM" id="SSF51735">
    <property type="entry name" value="NAD(P)-binding Rossmann-fold domains"/>
    <property type="match status" value="1"/>
</dbReference>
<dbReference type="InterPro" id="IPR036291">
    <property type="entry name" value="NAD(P)-bd_dom_sf"/>
</dbReference>
<dbReference type="PANTHER" id="PTHR30388:SF6">
    <property type="entry name" value="XANTHINE DEHYDROGENASE SUBUNIT A-RELATED"/>
    <property type="match status" value="1"/>
</dbReference>
<sequence>MSAHWLNALTDLETRGIPAVLITVAATDGSAPREAGTKMVVTPDDTVGTIGGGTLEFRAIEIARQMLTGKQGPSLRKFPLGPSMGQCCGGTMTLLFEPQRPDLFTVALFGAGHVGKAVVQVLSALPCKIRWIDPRPDEFPDHVPPGVEIEISNAPEREVSSLPDDAWLLIMSHSHALDLGIAAKALQEDRFSYVGLIGSETKRARFIKRFRELGLNEAQIGKLTCPIGIDGVTGKHPGEIAIATAAQLLRLREAKRTTLRVVDESAA</sequence>
<dbReference type="Proteomes" id="UP000317496">
    <property type="component" value="Chromosome"/>
</dbReference>
<dbReference type="Pfam" id="PF02625">
    <property type="entry name" value="XdhC_CoxI"/>
    <property type="match status" value="1"/>
</dbReference>
<dbReference type="InterPro" id="IPR027051">
    <property type="entry name" value="XdhC_Rossmann_dom"/>
</dbReference>
<dbReference type="AlphaFoldDB" id="A0A516H1X2"/>
<organism evidence="3 4">
    <name type="scientific">Ferrovibrio terrae</name>
    <dbReference type="NCBI Taxonomy" id="2594003"/>
    <lineage>
        <taxon>Bacteria</taxon>
        <taxon>Pseudomonadati</taxon>
        <taxon>Pseudomonadota</taxon>
        <taxon>Alphaproteobacteria</taxon>
        <taxon>Rhodospirillales</taxon>
        <taxon>Rhodospirillaceae</taxon>
        <taxon>Ferrovibrio</taxon>
    </lineage>
</organism>
<dbReference type="EMBL" id="CP041636">
    <property type="protein sequence ID" value="QDO97772.1"/>
    <property type="molecule type" value="Genomic_DNA"/>
</dbReference>
<dbReference type="OrthoDB" id="61481at2"/>
<keyword evidence="4" id="KW-1185">Reference proteome</keyword>
<dbReference type="Pfam" id="PF13478">
    <property type="entry name" value="XdhC_C"/>
    <property type="match status" value="1"/>
</dbReference>
<dbReference type="PANTHER" id="PTHR30388">
    <property type="entry name" value="ALDEHYDE OXIDOREDUCTASE MOLYBDENUM COFACTOR ASSEMBLY PROTEIN"/>
    <property type="match status" value="1"/>
</dbReference>
<dbReference type="InterPro" id="IPR003777">
    <property type="entry name" value="XdhC_CoxI"/>
</dbReference>
<dbReference type="NCBIfam" id="TIGR02964">
    <property type="entry name" value="xanthine_xdhC"/>
    <property type="match status" value="1"/>
</dbReference>
<dbReference type="Gene3D" id="3.40.50.720">
    <property type="entry name" value="NAD(P)-binding Rossmann-like Domain"/>
    <property type="match status" value="1"/>
</dbReference>
<dbReference type="KEGG" id="fer:FNB15_11055"/>
<evidence type="ECO:0000313" key="4">
    <source>
        <dbReference type="Proteomes" id="UP000317496"/>
    </source>
</evidence>
<evidence type="ECO:0000259" key="2">
    <source>
        <dbReference type="Pfam" id="PF13478"/>
    </source>
</evidence>
<dbReference type="RefSeq" id="WP_144068753.1">
    <property type="nucleotide sequence ID" value="NZ_CP041636.1"/>
</dbReference>
<name>A0A516H1X2_9PROT</name>
<dbReference type="InterPro" id="IPR052698">
    <property type="entry name" value="MoCofactor_Util/Proc"/>
</dbReference>
<evidence type="ECO:0000259" key="1">
    <source>
        <dbReference type="Pfam" id="PF02625"/>
    </source>
</evidence>
<gene>
    <name evidence="3" type="primary">xdhC</name>
    <name evidence="3" type="ORF">FNB15_11055</name>
</gene>
<protein>
    <submittedName>
        <fullName evidence="3">Xanthine dehydrogenase accessory protein XdhC</fullName>
    </submittedName>
</protein>
<dbReference type="InterPro" id="IPR014308">
    <property type="entry name" value="Xanthine_DH_XdhC"/>
</dbReference>
<accession>A0A516H1X2</accession>
<feature type="domain" description="XdhC- CoxI" evidence="1">
    <location>
        <begin position="15"/>
        <end position="72"/>
    </location>
</feature>
<feature type="domain" description="XdhC Rossmann" evidence="2">
    <location>
        <begin position="107"/>
        <end position="248"/>
    </location>
</feature>
<evidence type="ECO:0000313" key="3">
    <source>
        <dbReference type="EMBL" id="QDO97772.1"/>
    </source>
</evidence>
<proteinExistence type="predicted"/>